<keyword evidence="10" id="KW-0998">Cell outer membrane</keyword>
<protein>
    <submittedName>
        <fullName evidence="14">TonB-dependent receptor</fullName>
    </submittedName>
</protein>
<keyword evidence="3" id="KW-0813">Transport</keyword>
<dbReference type="GO" id="GO:0015344">
    <property type="term" value="F:siderophore uptake transmembrane transporter activity"/>
    <property type="evidence" value="ECO:0007669"/>
    <property type="project" value="TreeGrafter"/>
</dbReference>
<dbReference type="Pfam" id="PF07715">
    <property type="entry name" value="Plug"/>
    <property type="match status" value="1"/>
</dbReference>
<evidence type="ECO:0000256" key="5">
    <source>
        <dbReference type="ARBA" id="ARBA00022692"/>
    </source>
</evidence>
<evidence type="ECO:0000256" key="10">
    <source>
        <dbReference type="ARBA" id="ARBA00023237"/>
    </source>
</evidence>
<evidence type="ECO:0000256" key="6">
    <source>
        <dbReference type="ARBA" id="ARBA00022729"/>
    </source>
</evidence>
<sequence>MFLILIAAWPAAARAQQIADADWRGRSVAEVLDTVRASGFPVVYSTRLVSPDLRIEHEPVAREPALRVAEILAPHGLALEPVDGLFVVTRTAPAGEQRPPQAQVFVILERPGSPPGDLLVQIRDGPRSPAARKVSTGIYAFDALAPGRYRLEVRATGYLTAEHAVNLGGGLTHVWRVEINTAPAELATLDVSASRYVLFSSSPFFIDQRAIQSLPDLGEDPLRSVQRLPGTAAGGLSSRSHFRGGAEDETAIYLNGLHLLDPFHIRDYHSIFSTIDARAIAGIEAWTGGFPARYGDSMSGVLLLQSQQPDEPRHTELGLSVYNTSALVSGYSENETVDWLLSARRSNLDLVLSDDLGKPDYFDSFAAAGWNVSAQTRLSINGLYADDRVTVITESDPEELERSDSRTRNRHVWLLAETDWSPTLSSATVLSVSRLENRREAEVNDPEQLVGAVLDERSASLAALRQDWRLVLPGGLEFNAGLEMERMSARYDYRSEASYFEFFAAWPGITNPRTAALRADPSGHAFGAFASLRWRLAPNTTVEPGLRWDRQTYTGSADGSQLSPRLAMRHEFPNGLDLRLSWGRYHQAQPIQNLQIEDGITRFFAPQRSDHWIAGLQRRWPNGYRLRLEAFFKDYERLKPRFENLYDDLALIPELEPDRVRLDPASARARGVELTLEYRGDGPLNGWASWTWSRVSDTFDGRREPRSWDQRHALQAGLAWDRNPWEVGLAVSVHSGWPTTGMSLGLDPDTDAYFPVPGPRNAERLGTYATLDFRIAREFRLRRGSLTAFLEVSNATNRKNACCVDFDIDEDDEGQVFLDRTEDHWLPILPAIGLLWVF</sequence>
<evidence type="ECO:0000256" key="4">
    <source>
        <dbReference type="ARBA" id="ARBA00022452"/>
    </source>
</evidence>
<comment type="subcellular location">
    <subcellularLocation>
        <location evidence="1">Cell outer membrane</location>
        <topology evidence="1">Multi-pass membrane protein</topology>
    </subcellularLocation>
</comment>
<dbReference type="RefSeq" id="WP_354696067.1">
    <property type="nucleotide sequence ID" value="NZ_JAZHOG010000009.1"/>
</dbReference>
<reference evidence="14 15" key="1">
    <citation type="submission" date="2024-02" db="EMBL/GenBank/DDBJ databases">
        <title>A novel Wenzhouxiangellaceae bacterium, isolated from coastal sediments.</title>
        <authorList>
            <person name="Du Z.-J."/>
            <person name="Ye Y.-Q."/>
            <person name="Zhang X.-Y."/>
        </authorList>
    </citation>
    <scope>NUCLEOTIDE SEQUENCE [LARGE SCALE GENOMIC DNA]</scope>
    <source>
        <strain evidence="14 15">CH-27</strain>
    </source>
</reference>
<dbReference type="Gene3D" id="2.170.130.10">
    <property type="entry name" value="TonB-dependent receptor, plug domain"/>
    <property type="match status" value="1"/>
</dbReference>
<dbReference type="PANTHER" id="PTHR30069">
    <property type="entry name" value="TONB-DEPENDENT OUTER MEMBRANE RECEPTOR"/>
    <property type="match status" value="1"/>
</dbReference>
<dbReference type="InterPro" id="IPR000531">
    <property type="entry name" value="Beta-barrel_TonB"/>
</dbReference>
<evidence type="ECO:0000259" key="13">
    <source>
        <dbReference type="Pfam" id="PF07715"/>
    </source>
</evidence>
<evidence type="ECO:0000313" key="14">
    <source>
        <dbReference type="EMBL" id="MEJ8568745.1"/>
    </source>
</evidence>
<comment type="similarity">
    <text evidence="2">Belongs to the TonB-dependent receptor family. Hemoglobin/haptoglobin binding protein subfamily.</text>
</comment>
<dbReference type="InterPro" id="IPR012910">
    <property type="entry name" value="Plug_dom"/>
</dbReference>
<evidence type="ECO:0000256" key="2">
    <source>
        <dbReference type="ARBA" id="ARBA00008143"/>
    </source>
</evidence>
<feature type="domain" description="TonB-dependent receptor-like beta-barrel" evidence="12">
    <location>
        <begin position="399"/>
        <end position="794"/>
    </location>
</feature>
<keyword evidence="15" id="KW-1185">Reference proteome</keyword>
<dbReference type="GO" id="GO:0009279">
    <property type="term" value="C:cell outer membrane"/>
    <property type="evidence" value="ECO:0007669"/>
    <property type="project" value="UniProtKB-SubCell"/>
</dbReference>
<dbReference type="InterPro" id="IPR037066">
    <property type="entry name" value="Plug_dom_sf"/>
</dbReference>
<feature type="domain" description="TonB-dependent receptor plug" evidence="13">
    <location>
        <begin position="208"/>
        <end position="301"/>
    </location>
</feature>
<evidence type="ECO:0000259" key="12">
    <source>
        <dbReference type="Pfam" id="PF00593"/>
    </source>
</evidence>
<keyword evidence="6" id="KW-0732">Signal</keyword>
<dbReference type="InterPro" id="IPR036942">
    <property type="entry name" value="Beta-barrel_TonB_sf"/>
</dbReference>
<dbReference type="AlphaFoldDB" id="A0AAW9RK74"/>
<name>A0AAW9RK74_9GAMM</name>
<evidence type="ECO:0000256" key="7">
    <source>
        <dbReference type="ARBA" id="ARBA00023077"/>
    </source>
</evidence>
<keyword evidence="8 11" id="KW-0472">Membrane</keyword>
<evidence type="ECO:0000313" key="15">
    <source>
        <dbReference type="Proteomes" id="UP001359886"/>
    </source>
</evidence>
<comment type="caution">
    <text evidence="14">The sequence shown here is derived from an EMBL/GenBank/DDBJ whole genome shotgun (WGS) entry which is preliminary data.</text>
</comment>
<evidence type="ECO:0000256" key="8">
    <source>
        <dbReference type="ARBA" id="ARBA00023136"/>
    </source>
</evidence>
<evidence type="ECO:0000256" key="11">
    <source>
        <dbReference type="RuleBase" id="RU003357"/>
    </source>
</evidence>
<keyword evidence="5" id="KW-0812">Transmembrane</keyword>
<dbReference type="InterPro" id="IPR039426">
    <property type="entry name" value="TonB-dep_rcpt-like"/>
</dbReference>
<evidence type="ECO:0000256" key="9">
    <source>
        <dbReference type="ARBA" id="ARBA00023170"/>
    </source>
</evidence>
<proteinExistence type="inferred from homology"/>
<keyword evidence="9 14" id="KW-0675">Receptor</keyword>
<dbReference type="EMBL" id="JAZHOG010000009">
    <property type="protein sequence ID" value="MEJ8568745.1"/>
    <property type="molecule type" value="Genomic_DNA"/>
</dbReference>
<keyword evidence="7 11" id="KW-0798">TonB box</keyword>
<organism evidence="14 15">
    <name type="scientific">Elongatibacter sediminis</name>
    <dbReference type="NCBI Taxonomy" id="3119006"/>
    <lineage>
        <taxon>Bacteria</taxon>
        <taxon>Pseudomonadati</taxon>
        <taxon>Pseudomonadota</taxon>
        <taxon>Gammaproteobacteria</taxon>
        <taxon>Chromatiales</taxon>
        <taxon>Wenzhouxiangellaceae</taxon>
        <taxon>Elongatibacter</taxon>
    </lineage>
</organism>
<dbReference type="Proteomes" id="UP001359886">
    <property type="component" value="Unassembled WGS sequence"/>
</dbReference>
<evidence type="ECO:0000256" key="3">
    <source>
        <dbReference type="ARBA" id="ARBA00022448"/>
    </source>
</evidence>
<dbReference type="GO" id="GO:0044718">
    <property type="term" value="P:siderophore transmembrane transport"/>
    <property type="evidence" value="ECO:0007669"/>
    <property type="project" value="TreeGrafter"/>
</dbReference>
<dbReference type="SUPFAM" id="SSF56935">
    <property type="entry name" value="Porins"/>
    <property type="match status" value="1"/>
</dbReference>
<gene>
    <name evidence="14" type="ORF">V3330_14015</name>
</gene>
<evidence type="ECO:0000256" key="1">
    <source>
        <dbReference type="ARBA" id="ARBA00004571"/>
    </source>
</evidence>
<keyword evidence="4" id="KW-1134">Transmembrane beta strand</keyword>
<dbReference type="Pfam" id="PF00593">
    <property type="entry name" value="TonB_dep_Rec_b-barrel"/>
    <property type="match status" value="1"/>
</dbReference>
<dbReference type="PANTHER" id="PTHR30069:SF29">
    <property type="entry name" value="HEMOGLOBIN AND HEMOGLOBIN-HAPTOGLOBIN-BINDING PROTEIN 1-RELATED"/>
    <property type="match status" value="1"/>
</dbReference>
<accession>A0AAW9RK74</accession>
<dbReference type="Gene3D" id="2.40.170.20">
    <property type="entry name" value="TonB-dependent receptor, beta-barrel domain"/>
    <property type="match status" value="1"/>
</dbReference>